<gene>
    <name evidence="1" type="ORF">BDV98DRAFT_571940</name>
</gene>
<dbReference type="EMBL" id="ML178836">
    <property type="protein sequence ID" value="TFK98912.1"/>
    <property type="molecule type" value="Genomic_DNA"/>
</dbReference>
<organism evidence="1 2">
    <name type="scientific">Pterulicium gracile</name>
    <dbReference type="NCBI Taxonomy" id="1884261"/>
    <lineage>
        <taxon>Eukaryota</taxon>
        <taxon>Fungi</taxon>
        <taxon>Dikarya</taxon>
        <taxon>Basidiomycota</taxon>
        <taxon>Agaricomycotina</taxon>
        <taxon>Agaricomycetes</taxon>
        <taxon>Agaricomycetidae</taxon>
        <taxon>Agaricales</taxon>
        <taxon>Pleurotineae</taxon>
        <taxon>Pterulaceae</taxon>
        <taxon>Pterulicium</taxon>
    </lineage>
</organism>
<dbReference type="AlphaFoldDB" id="A0A5C3QA71"/>
<evidence type="ECO:0000313" key="2">
    <source>
        <dbReference type="Proteomes" id="UP000305067"/>
    </source>
</evidence>
<dbReference type="OrthoDB" id="3062675at2759"/>
<sequence length="124" mass="13665">MPPAGNICYLHRLPLELWRGVFLEAGDPEFTSSRSLDTKFGPWVIAQVCQLFKEVAQLKPELWTYISVSGRPPPRLSQYYQRSPALNPPNEVSGAKVFANGLKCQLCGGKNKVASDSQSNIGSL</sequence>
<name>A0A5C3QA71_9AGAR</name>
<reference evidence="1 2" key="1">
    <citation type="journal article" date="2019" name="Nat. Ecol. Evol.">
        <title>Megaphylogeny resolves global patterns of mushroom evolution.</title>
        <authorList>
            <person name="Varga T."/>
            <person name="Krizsan K."/>
            <person name="Foldi C."/>
            <person name="Dima B."/>
            <person name="Sanchez-Garcia M."/>
            <person name="Sanchez-Ramirez S."/>
            <person name="Szollosi G.J."/>
            <person name="Szarkandi J.G."/>
            <person name="Papp V."/>
            <person name="Albert L."/>
            <person name="Andreopoulos W."/>
            <person name="Angelini C."/>
            <person name="Antonin V."/>
            <person name="Barry K.W."/>
            <person name="Bougher N.L."/>
            <person name="Buchanan P."/>
            <person name="Buyck B."/>
            <person name="Bense V."/>
            <person name="Catcheside P."/>
            <person name="Chovatia M."/>
            <person name="Cooper J."/>
            <person name="Damon W."/>
            <person name="Desjardin D."/>
            <person name="Finy P."/>
            <person name="Geml J."/>
            <person name="Haridas S."/>
            <person name="Hughes K."/>
            <person name="Justo A."/>
            <person name="Karasinski D."/>
            <person name="Kautmanova I."/>
            <person name="Kiss B."/>
            <person name="Kocsube S."/>
            <person name="Kotiranta H."/>
            <person name="LaButti K.M."/>
            <person name="Lechner B.E."/>
            <person name="Liimatainen K."/>
            <person name="Lipzen A."/>
            <person name="Lukacs Z."/>
            <person name="Mihaltcheva S."/>
            <person name="Morgado L.N."/>
            <person name="Niskanen T."/>
            <person name="Noordeloos M.E."/>
            <person name="Ohm R.A."/>
            <person name="Ortiz-Santana B."/>
            <person name="Ovrebo C."/>
            <person name="Racz N."/>
            <person name="Riley R."/>
            <person name="Savchenko A."/>
            <person name="Shiryaev A."/>
            <person name="Soop K."/>
            <person name="Spirin V."/>
            <person name="Szebenyi C."/>
            <person name="Tomsovsky M."/>
            <person name="Tulloss R.E."/>
            <person name="Uehling J."/>
            <person name="Grigoriev I.V."/>
            <person name="Vagvolgyi C."/>
            <person name="Papp T."/>
            <person name="Martin F.M."/>
            <person name="Miettinen O."/>
            <person name="Hibbett D.S."/>
            <person name="Nagy L.G."/>
        </authorList>
    </citation>
    <scope>NUCLEOTIDE SEQUENCE [LARGE SCALE GENOMIC DNA]</scope>
    <source>
        <strain evidence="1 2">CBS 309.79</strain>
    </source>
</reference>
<evidence type="ECO:0008006" key="3">
    <source>
        <dbReference type="Google" id="ProtNLM"/>
    </source>
</evidence>
<proteinExistence type="predicted"/>
<dbReference type="Proteomes" id="UP000305067">
    <property type="component" value="Unassembled WGS sequence"/>
</dbReference>
<accession>A0A5C3QA71</accession>
<evidence type="ECO:0000313" key="1">
    <source>
        <dbReference type="EMBL" id="TFK98912.1"/>
    </source>
</evidence>
<protein>
    <recommendedName>
        <fullName evidence="3">F-box domain-containing protein</fullName>
    </recommendedName>
</protein>
<keyword evidence="2" id="KW-1185">Reference proteome</keyword>